<gene>
    <name evidence="1" type="ORF">A2Z33_03800</name>
</gene>
<sequence>MPSKFETVEPSEEERAGLDAWYASQPHRLSDSYPGWASRGVLISADAGVFLSEIARTIPLPDNPVNYVAGDELWKGGRLKALSDAAITRGASPIEVTIAHFAGTPEDARQDLYDLAAEDLTGPERKLLRDTFGLHA</sequence>
<evidence type="ECO:0000313" key="2">
    <source>
        <dbReference type="Proteomes" id="UP000178448"/>
    </source>
</evidence>
<comment type="caution">
    <text evidence="1">The sequence shown here is derived from an EMBL/GenBank/DDBJ whole genome shotgun (WGS) entry which is preliminary data.</text>
</comment>
<name>A0A1F5YVV0_9BACT</name>
<dbReference type="Proteomes" id="UP000178448">
    <property type="component" value="Unassembled WGS sequence"/>
</dbReference>
<protein>
    <submittedName>
        <fullName evidence="1">Uncharacterized protein</fullName>
    </submittedName>
</protein>
<proteinExistence type="predicted"/>
<reference evidence="1 2" key="1">
    <citation type="journal article" date="2016" name="Nat. Commun.">
        <title>Thousands of microbial genomes shed light on interconnected biogeochemical processes in an aquifer system.</title>
        <authorList>
            <person name="Anantharaman K."/>
            <person name="Brown C.T."/>
            <person name="Hug L.A."/>
            <person name="Sharon I."/>
            <person name="Castelle C.J."/>
            <person name="Probst A.J."/>
            <person name="Thomas B.C."/>
            <person name="Singh A."/>
            <person name="Wilkins M.J."/>
            <person name="Karaoz U."/>
            <person name="Brodie E.L."/>
            <person name="Williams K.H."/>
            <person name="Hubbard S.S."/>
            <person name="Banfield J.F."/>
        </authorList>
    </citation>
    <scope>NUCLEOTIDE SEQUENCE [LARGE SCALE GENOMIC DNA]</scope>
</reference>
<dbReference type="AlphaFoldDB" id="A0A1F5YVV0"/>
<accession>A0A1F5YVV0</accession>
<organism evidence="1 2">
    <name type="scientific">Candidatus Gottesmanbacteria bacterium RBG_16_52_11</name>
    <dbReference type="NCBI Taxonomy" id="1798374"/>
    <lineage>
        <taxon>Bacteria</taxon>
        <taxon>Candidatus Gottesmaniibacteriota</taxon>
    </lineage>
</organism>
<dbReference type="EMBL" id="MFJD01000004">
    <property type="protein sequence ID" value="OGG04246.1"/>
    <property type="molecule type" value="Genomic_DNA"/>
</dbReference>
<evidence type="ECO:0000313" key="1">
    <source>
        <dbReference type="EMBL" id="OGG04246.1"/>
    </source>
</evidence>